<keyword evidence="23" id="KW-1185">Reference proteome</keyword>
<dbReference type="STRING" id="1658172.A0A1B7P944"/>
<dbReference type="Gene3D" id="3.40.50.12780">
    <property type="entry name" value="N-terminal domain of ligase-like"/>
    <property type="match status" value="1"/>
</dbReference>
<evidence type="ECO:0000256" key="7">
    <source>
        <dbReference type="ARBA" id="ARBA00022598"/>
    </source>
</evidence>
<keyword evidence="5" id="KW-0813">Transport</keyword>
<dbReference type="PANTHER" id="PTHR43107">
    <property type="entry name" value="LONG-CHAIN FATTY ACID TRANSPORT PROTEIN"/>
    <property type="match status" value="1"/>
</dbReference>
<dbReference type="GO" id="GO:0005778">
    <property type="term" value="C:peroxisomal membrane"/>
    <property type="evidence" value="ECO:0007669"/>
    <property type="project" value="UniProtKB-SubCell"/>
</dbReference>
<evidence type="ECO:0000259" key="21">
    <source>
        <dbReference type="Pfam" id="PF13193"/>
    </source>
</evidence>
<accession>A0A1B7P944</accession>
<keyword evidence="9" id="KW-0812">Transmembrane</keyword>
<keyword evidence="11" id="KW-0067">ATP-binding</keyword>
<keyword evidence="12" id="KW-1133">Transmembrane helix</keyword>
<sequence length="639" mass="71241">MHSLEWPAPNTVTTIAASVAGTLATAAYLDAKCLVRHDLAGGSISSQAQDAVKFLTERWKQDKTLMYHYLEEHALGENQNNIFLIFEGRSWTFKQFFEDVHRVGNWLMNDLGVERGELVALDGGNSPEYMMLWFGLESIAACPSFINCNLTAAPLVHCVKLCEARYLLADRGTEHLVQPCEEELREANVQTIYYDPEFIASFNDKTPIPNSRRAGVGTEDLAALIYTSGTTGLPKATNLVRRKELTTARGVWKHLDLKPGKRMYTCLPLYHGAAHGLCVNPSIFAGSTVVLGRKFSHKSFWPEVRESKADIIQYVGELCRYLVNAPPSPLDKEHNAKMAWGNGMRPDVWGVFRERFGIETINELYAATDGVSSSFNPNRGNFGLGAIGVRGWYWQWVNGNNEKRVKIDVVTEEMQRDKNGFAIPCKAGEPGETLYKLDPAAPNTAFVGYFRNNGATEKRKIRDVFRKGDLWFRSGDMMRQDPDGCLYFVDRLGDTFRWKSENVSTNEVSDVLGKFNGIAEINVYGVQVPHADGRAGCAAIVLTDGVAVDSFDFGALAKYVIGVLPRYAVPIFVRVVPSFETTGTMKLQKGKLRAEGVDLEMIKENGTGGRLFWLPPDGNRYLPFEADQWEALKAGKVKL</sequence>
<keyword evidence="10" id="KW-0547">Nucleotide-binding</keyword>
<keyword evidence="13" id="KW-0445">Lipid transport</keyword>
<evidence type="ECO:0000256" key="8">
    <source>
        <dbReference type="ARBA" id="ARBA00022677"/>
    </source>
</evidence>
<comment type="similarity">
    <text evidence="4">Belongs to the ATP-dependent AMP-binding enzyme family.</text>
</comment>
<dbReference type="Pfam" id="PF00501">
    <property type="entry name" value="AMP-binding"/>
    <property type="match status" value="1"/>
</dbReference>
<evidence type="ECO:0000256" key="11">
    <source>
        <dbReference type="ARBA" id="ARBA00022840"/>
    </source>
</evidence>
<dbReference type="GO" id="GO:0009898">
    <property type="term" value="C:cytoplasmic side of plasma membrane"/>
    <property type="evidence" value="ECO:0007669"/>
    <property type="project" value="TreeGrafter"/>
</dbReference>
<dbReference type="InterPro" id="IPR020845">
    <property type="entry name" value="AMP-binding_CS"/>
</dbReference>
<dbReference type="InterPro" id="IPR045851">
    <property type="entry name" value="AMP-bd_C_sf"/>
</dbReference>
<dbReference type="Proteomes" id="UP000091918">
    <property type="component" value="Unassembled WGS sequence"/>
</dbReference>
<gene>
    <name evidence="22" type="ORF">ACJ72_00208</name>
</gene>
<keyword evidence="6" id="KW-1003">Cell membrane</keyword>
<evidence type="ECO:0000256" key="4">
    <source>
        <dbReference type="ARBA" id="ARBA00006432"/>
    </source>
</evidence>
<dbReference type="GO" id="GO:0005324">
    <property type="term" value="F:long-chain fatty acid transmembrane transporter activity"/>
    <property type="evidence" value="ECO:0007669"/>
    <property type="project" value="TreeGrafter"/>
</dbReference>
<comment type="function">
    <text evidence="17">Acyl-CoA synthetase required for both the import of long chain fatty acids (LCFAs) (C14-C18) and the activation very long chain fatty acids (VLCFAs) (C20-C26) by esterification of the fatty acids into metabolically active CoA-thioesters for subsequent degradation or incorporation into phospholipids. The transport and fatty acyl-CoA synthetase activities are genetically separable and are thus independent activities. Esterifies VLCFAs in the peroxisome matrix. The VLCFAs are actively transported into peroxisomes by a PXA1-PXA2 heterodimeric transporter in the peroxisomal membrane.</text>
</comment>
<dbReference type="GO" id="GO:0044539">
    <property type="term" value="P:long-chain fatty acid import into cell"/>
    <property type="evidence" value="ECO:0007669"/>
    <property type="project" value="TreeGrafter"/>
</dbReference>
<dbReference type="InterPro" id="IPR042099">
    <property type="entry name" value="ANL_N_sf"/>
</dbReference>
<dbReference type="PANTHER" id="PTHR43107:SF15">
    <property type="entry name" value="FATTY ACID TRANSPORT PROTEIN 3, ISOFORM A"/>
    <property type="match status" value="1"/>
</dbReference>
<evidence type="ECO:0000256" key="16">
    <source>
        <dbReference type="ARBA" id="ARBA00051585"/>
    </source>
</evidence>
<comment type="caution">
    <text evidence="22">The sequence shown here is derived from an EMBL/GenBank/DDBJ whole genome shotgun (WGS) entry which is preliminary data.</text>
</comment>
<evidence type="ECO:0000256" key="9">
    <source>
        <dbReference type="ARBA" id="ARBA00022692"/>
    </source>
</evidence>
<evidence type="ECO:0000256" key="13">
    <source>
        <dbReference type="ARBA" id="ARBA00023055"/>
    </source>
</evidence>
<proteinExistence type="inferred from homology"/>
<evidence type="ECO:0000256" key="17">
    <source>
        <dbReference type="ARBA" id="ARBA00060276"/>
    </source>
</evidence>
<evidence type="ECO:0000256" key="2">
    <source>
        <dbReference type="ARBA" id="ARBA00004585"/>
    </source>
</evidence>
<feature type="domain" description="AMP-binding enzyme C-terminal" evidence="21">
    <location>
        <begin position="507"/>
        <end position="586"/>
    </location>
</feature>
<evidence type="ECO:0000313" key="23">
    <source>
        <dbReference type="Proteomes" id="UP000091918"/>
    </source>
</evidence>
<keyword evidence="7" id="KW-0436">Ligase</keyword>
<evidence type="ECO:0000256" key="12">
    <source>
        <dbReference type="ARBA" id="ARBA00022989"/>
    </source>
</evidence>
<dbReference type="FunFam" id="3.40.50.12780:FF:000019">
    <property type="entry name" value="Long-chain fatty acid transporter"/>
    <property type="match status" value="1"/>
</dbReference>
<evidence type="ECO:0000256" key="18">
    <source>
        <dbReference type="ARBA" id="ARBA00068795"/>
    </source>
</evidence>
<dbReference type="GO" id="GO:0004467">
    <property type="term" value="F:long-chain fatty acid-CoA ligase activity"/>
    <property type="evidence" value="ECO:0007669"/>
    <property type="project" value="TreeGrafter"/>
</dbReference>
<evidence type="ECO:0000256" key="5">
    <source>
        <dbReference type="ARBA" id="ARBA00022448"/>
    </source>
</evidence>
<evidence type="ECO:0000313" key="22">
    <source>
        <dbReference type="EMBL" id="OAX85397.1"/>
    </source>
</evidence>
<evidence type="ECO:0000256" key="10">
    <source>
        <dbReference type="ARBA" id="ARBA00022741"/>
    </source>
</evidence>
<keyword evidence="15" id="KW-0576">Peroxisome</keyword>
<comment type="catalytic activity">
    <reaction evidence="16">
        <text>a very long-chain fatty acid + ATP + CoA = a very long-chain fatty acyl-CoA + AMP + diphosphate</text>
        <dbReference type="Rhea" id="RHEA:54536"/>
        <dbReference type="ChEBI" id="CHEBI:30616"/>
        <dbReference type="ChEBI" id="CHEBI:33019"/>
        <dbReference type="ChEBI" id="CHEBI:57287"/>
        <dbReference type="ChEBI" id="CHEBI:58950"/>
        <dbReference type="ChEBI" id="CHEBI:138261"/>
        <dbReference type="ChEBI" id="CHEBI:456215"/>
    </reaction>
</comment>
<dbReference type="PROSITE" id="PS00455">
    <property type="entry name" value="AMP_BINDING"/>
    <property type="match status" value="1"/>
</dbReference>
<evidence type="ECO:0000256" key="1">
    <source>
        <dbReference type="ARBA" id="ARBA00004502"/>
    </source>
</evidence>
<dbReference type="EMBL" id="LGUA01000010">
    <property type="protein sequence ID" value="OAX85397.1"/>
    <property type="molecule type" value="Genomic_DNA"/>
</dbReference>
<protein>
    <recommendedName>
        <fullName evidence="18">Very long-chain fatty acid transport protein</fullName>
    </recommendedName>
    <alternativeName>
        <fullName evidence="19">Very-long-chain acyl-CoA synthetase</fullName>
    </alternativeName>
</protein>
<organism evidence="22 23">
    <name type="scientific">Emergomyces africanus</name>
    <dbReference type="NCBI Taxonomy" id="1955775"/>
    <lineage>
        <taxon>Eukaryota</taxon>
        <taxon>Fungi</taxon>
        <taxon>Dikarya</taxon>
        <taxon>Ascomycota</taxon>
        <taxon>Pezizomycotina</taxon>
        <taxon>Eurotiomycetes</taxon>
        <taxon>Eurotiomycetidae</taxon>
        <taxon>Onygenales</taxon>
        <taxon>Ajellomycetaceae</taxon>
        <taxon>Emergomyces</taxon>
    </lineage>
</organism>
<name>A0A1B7P944_9EURO</name>
<evidence type="ECO:0000256" key="19">
    <source>
        <dbReference type="ARBA" id="ARBA00078285"/>
    </source>
</evidence>
<dbReference type="Pfam" id="PF13193">
    <property type="entry name" value="AMP-binding_C"/>
    <property type="match status" value="1"/>
</dbReference>
<evidence type="ECO:0000256" key="3">
    <source>
        <dbReference type="ARBA" id="ARBA00004651"/>
    </source>
</evidence>
<keyword evidence="8" id="KW-0551">Lipid droplet</keyword>
<dbReference type="InterPro" id="IPR025110">
    <property type="entry name" value="AMP-bd_C"/>
</dbReference>
<dbReference type="FunFam" id="3.30.300.30:FF:000002">
    <property type="entry name" value="Long-chain fatty acid transport protein 1"/>
    <property type="match status" value="1"/>
</dbReference>
<keyword evidence="14" id="KW-0472">Membrane</keyword>
<comment type="subcellular location">
    <subcellularLocation>
        <location evidence="3">Cell membrane</location>
        <topology evidence="3">Multi-pass membrane protein</topology>
    </subcellularLocation>
    <subcellularLocation>
        <location evidence="1">Lipid droplet</location>
    </subcellularLocation>
    <subcellularLocation>
        <location evidence="2">Peroxisome membrane</location>
        <topology evidence="2">Multi-pass membrane protein</topology>
    </subcellularLocation>
</comment>
<dbReference type="SUPFAM" id="SSF56801">
    <property type="entry name" value="Acetyl-CoA synthetase-like"/>
    <property type="match status" value="1"/>
</dbReference>
<evidence type="ECO:0000256" key="14">
    <source>
        <dbReference type="ARBA" id="ARBA00023136"/>
    </source>
</evidence>
<dbReference type="GO" id="GO:0005524">
    <property type="term" value="F:ATP binding"/>
    <property type="evidence" value="ECO:0007669"/>
    <property type="project" value="UniProtKB-KW"/>
</dbReference>
<dbReference type="Gene3D" id="3.30.300.30">
    <property type="match status" value="1"/>
</dbReference>
<evidence type="ECO:0000256" key="6">
    <source>
        <dbReference type="ARBA" id="ARBA00022475"/>
    </source>
</evidence>
<dbReference type="InterPro" id="IPR000873">
    <property type="entry name" value="AMP-dep_synth/lig_dom"/>
</dbReference>
<dbReference type="OrthoDB" id="10253869at2759"/>
<reference evidence="22 23" key="1">
    <citation type="submission" date="2015-07" db="EMBL/GenBank/DDBJ databases">
        <title>Emmonsia species relationships and genome sequence.</title>
        <authorList>
            <person name="Cuomo C.A."/>
            <person name="Schwartz I.S."/>
            <person name="Kenyon C."/>
            <person name="de Hoog G.S."/>
            <person name="Govender N.P."/>
            <person name="Botha A."/>
            <person name="Moreno L."/>
            <person name="de Vries M."/>
            <person name="Munoz J.F."/>
            <person name="Stielow J.B."/>
        </authorList>
    </citation>
    <scope>NUCLEOTIDE SEQUENCE [LARGE SCALE GENOMIC DNA]</scope>
    <source>
        <strain evidence="22 23">CBS 136260</strain>
    </source>
</reference>
<feature type="domain" description="AMP-dependent synthetase/ligase" evidence="20">
    <location>
        <begin position="74"/>
        <end position="375"/>
    </location>
</feature>
<dbReference type="GO" id="GO:0005811">
    <property type="term" value="C:lipid droplet"/>
    <property type="evidence" value="ECO:0007669"/>
    <property type="project" value="UniProtKB-SubCell"/>
</dbReference>
<evidence type="ECO:0000259" key="20">
    <source>
        <dbReference type="Pfam" id="PF00501"/>
    </source>
</evidence>
<evidence type="ECO:0000256" key="15">
    <source>
        <dbReference type="ARBA" id="ARBA00023140"/>
    </source>
</evidence>
<dbReference type="AlphaFoldDB" id="A0A1B7P944"/>